<dbReference type="AlphaFoldDB" id="A0A0F8XI50"/>
<keyword evidence="1" id="KW-1133">Transmembrane helix</keyword>
<protein>
    <submittedName>
        <fullName evidence="2">Uncharacterized protein</fullName>
    </submittedName>
</protein>
<gene>
    <name evidence="2" type="ORF">LCGC14_2942600</name>
</gene>
<dbReference type="EMBL" id="LAZR01059065">
    <property type="protein sequence ID" value="KKK68583.1"/>
    <property type="molecule type" value="Genomic_DNA"/>
</dbReference>
<name>A0A0F8XI50_9ZZZZ</name>
<evidence type="ECO:0000313" key="2">
    <source>
        <dbReference type="EMBL" id="KKK68583.1"/>
    </source>
</evidence>
<keyword evidence="1" id="KW-0812">Transmembrane</keyword>
<accession>A0A0F8XI50</accession>
<organism evidence="2">
    <name type="scientific">marine sediment metagenome</name>
    <dbReference type="NCBI Taxonomy" id="412755"/>
    <lineage>
        <taxon>unclassified sequences</taxon>
        <taxon>metagenomes</taxon>
        <taxon>ecological metagenomes</taxon>
    </lineage>
</organism>
<sequence>MPLKDLILEIFEDCGAESSFDELTETDQRRLCAAYLRENDEVVLDLLQIEVLVFLHLLNFLFLALIFVLQFFESDYNLIQKHQMDLLQKSLEEIEISCPNFDYLPLKEEKTINKLAETLKEKLNRFMSLRLWADEHGSSLLHLGTLNSLTGLHRILAAQLVGTPAGLTIDKMNQKLSKDENKNIEEALQDLLDMGFINKKRIDESNFKYLVV</sequence>
<keyword evidence="1" id="KW-0472">Membrane</keyword>
<proteinExistence type="predicted"/>
<feature type="transmembrane region" description="Helical" evidence="1">
    <location>
        <begin position="51"/>
        <end position="72"/>
    </location>
</feature>
<evidence type="ECO:0000256" key="1">
    <source>
        <dbReference type="SAM" id="Phobius"/>
    </source>
</evidence>
<reference evidence="2" key="1">
    <citation type="journal article" date="2015" name="Nature">
        <title>Complex archaea that bridge the gap between prokaryotes and eukaryotes.</title>
        <authorList>
            <person name="Spang A."/>
            <person name="Saw J.H."/>
            <person name="Jorgensen S.L."/>
            <person name="Zaremba-Niedzwiedzka K."/>
            <person name="Martijn J."/>
            <person name="Lind A.E."/>
            <person name="van Eijk R."/>
            <person name="Schleper C."/>
            <person name="Guy L."/>
            <person name="Ettema T.J."/>
        </authorList>
    </citation>
    <scope>NUCLEOTIDE SEQUENCE</scope>
</reference>
<comment type="caution">
    <text evidence="2">The sequence shown here is derived from an EMBL/GenBank/DDBJ whole genome shotgun (WGS) entry which is preliminary data.</text>
</comment>